<dbReference type="PRINTS" id="PR00046">
    <property type="entry name" value="SIGMA70FCT"/>
</dbReference>
<dbReference type="NCBIfam" id="TIGR02980">
    <property type="entry name" value="SigBFG"/>
    <property type="match status" value="1"/>
</dbReference>
<feature type="region of interest" description="Disordered" evidence="5">
    <location>
        <begin position="1"/>
        <end position="20"/>
    </location>
</feature>
<feature type="compositionally biased region" description="Basic and acidic residues" evidence="5">
    <location>
        <begin position="179"/>
        <end position="190"/>
    </location>
</feature>
<dbReference type="EMBL" id="JAVRET010000002">
    <property type="protein sequence ID" value="MDT0407719.1"/>
    <property type="molecule type" value="Genomic_DNA"/>
</dbReference>
<dbReference type="InterPro" id="IPR036388">
    <property type="entry name" value="WH-like_DNA-bd_sf"/>
</dbReference>
<keyword evidence="9" id="KW-1185">Reference proteome</keyword>
<protein>
    <submittedName>
        <fullName evidence="8">SigB/SigF/SigG family RNA polymerase sigma factor</fullName>
    </submittedName>
</protein>
<dbReference type="Pfam" id="PF04545">
    <property type="entry name" value="Sigma70_r4"/>
    <property type="match status" value="1"/>
</dbReference>
<dbReference type="InterPro" id="IPR013325">
    <property type="entry name" value="RNA_pol_sigma_r2"/>
</dbReference>
<feature type="domain" description="RNA polymerase sigma-70 region 4" evidence="7">
    <location>
        <begin position="207"/>
        <end position="256"/>
    </location>
</feature>
<sequence>MTTTTSQQKPERLGGSGGTCGFTLLRRLPPGPERERQRALLVEAWLPMAHRIAGRYRGRGESLEDLCQVAALGLLRAVDRFDPEVSDAFETYAVPTMQGELKRHFRDNTWGVHVPRRVQELRSAVRAALQELAPRPALRAPSVGELARCAKLSEAEVRQGLEALDSYRSVSLDSAAPSEGEHPLRDRLGAEDPAYETVVDRESVRPALAELPERERYILYLRFFHARTQRAIAAELGLSQMHVSRLITHACAQVRHRVEARPPRGGTARPGGPAPAPHPAGIARGSTPRDRTETGMTTKACDS</sequence>
<keyword evidence="3" id="KW-0238">DNA-binding</keyword>
<evidence type="ECO:0000256" key="1">
    <source>
        <dbReference type="ARBA" id="ARBA00023015"/>
    </source>
</evidence>
<dbReference type="Gene3D" id="1.20.120.1810">
    <property type="match status" value="1"/>
</dbReference>
<dbReference type="SUPFAM" id="SSF88946">
    <property type="entry name" value="Sigma2 domain of RNA polymerase sigma factors"/>
    <property type="match status" value="1"/>
</dbReference>
<feature type="region of interest" description="Disordered" evidence="5">
    <location>
        <begin position="260"/>
        <end position="303"/>
    </location>
</feature>
<dbReference type="CDD" id="cd06171">
    <property type="entry name" value="Sigma70_r4"/>
    <property type="match status" value="1"/>
</dbReference>
<dbReference type="SUPFAM" id="SSF88659">
    <property type="entry name" value="Sigma3 and sigma4 domains of RNA polymerase sigma factors"/>
    <property type="match status" value="2"/>
</dbReference>
<feature type="region of interest" description="Disordered" evidence="5">
    <location>
        <begin position="172"/>
        <end position="191"/>
    </location>
</feature>
<evidence type="ECO:0000259" key="7">
    <source>
        <dbReference type="Pfam" id="PF04545"/>
    </source>
</evidence>
<dbReference type="InterPro" id="IPR007627">
    <property type="entry name" value="RNA_pol_sigma70_r2"/>
</dbReference>
<evidence type="ECO:0000256" key="3">
    <source>
        <dbReference type="ARBA" id="ARBA00023125"/>
    </source>
</evidence>
<gene>
    <name evidence="8" type="ORF">RM698_01465</name>
</gene>
<dbReference type="InterPro" id="IPR014284">
    <property type="entry name" value="RNA_pol_sigma-70_dom"/>
</dbReference>
<evidence type="ECO:0000256" key="2">
    <source>
        <dbReference type="ARBA" id="ARBA00023082"/>
    </source>
</evidence>
<dbReference type="NCBIfam" id="TIGR02937">
    <property type="entry name" value="sigma70-ECF"/>
    <property type="match status" value="1"/>
</dbReference>
<organism evidence="8 9">
    <name type="scientific">Streptomyces evansiae</name>
    <dbReference type="NCBI Taxonomy" id="3075535"/>
    <lineage>
        <taxon>Bacteria</taxon>
        <taxon>Bacillati</taxon>
        <taxon>Actinomycetota</taxon>
        <taxon>Actinomycetes</taxon>
        <taxon>Kitasatosporales</taxon>
        <taxon>Streptomycetaceae</taxon>
        <taxon>Streptomyces</taxon>
    </lineage>
</organism>
<evidence type="ECO:0000313" key="9">
    <source>
        <dbReference type="Proteomes" id="UP001183610"/>
    </source>
</evidence>
<dbReference type="Gene3D" id="1.10.10.10">
    <property type="entry name" value="Winged helix-like DNA-binding domain superfamily/Winged helix DNA-binding domain"/>
    <property type="match status" value="2"/>
</dbReference>
<reference evidence="9" key="1">
    <citation type="submission" date="2023-07" db="EMBL/GenBank/DDBJ databases">
        <title>30 novel species of actinomycetes from the DSMZ collection.</title>
        <authorList>
            <person name="Nouioui I."/>
        </authorList>
    </citation>
    <scope>NUCLEOTIDE SEQUENCE [LARGE SCALE GENOMIC DNA]</scope>
    <source>
        <strain evidence="9">DSM 41979</strain>
    </source>
</reference>
<keyword evidence="1" id="KW-0805">Transcription regulation</keyword>
<comment type="caution">
    <text evidence="8">The sequence shown here is derived from an EMBL/GenBank/DDBJ whole genome shotgun (WGS) entry which is preliminary data.</text>
</comment>
<dbReference type="InterPro" id="IPR013324">
    <property type="entry name" value="RNA_pol_sigma_r3/r4-like"/>
</dbReference>
<dbReference type="InterPro" id="IPR014322">
    <property type="entry name" value="RNA_pol_sigma-B/F/G"/>
</dbReference>
<evidence type="ECO:0000259" key="6">
    <source>
        <dbReference type="Pfam" id="PF04542"/>
    </source>
</evidence>
<feature type="domain" description="RNA polymerase sigma-70 region 2" evidence="6">
    <location>
        <begin position="41"/>
        <end position="110"/>
    </location>
</feature>
<evidence type="ECO:0000256" key="4">
    <source>
        <dbReference type="ARBA" id="ARBA00023163"/>
    </source>
</evidence>
<dbReference type="PANTHER" id="PTHR30385:SF4">
    <property type="entry name" value="RNA POLYMERASE SIGMA-E FACTOR"/>
    <property type="match status" value="1"/>
</dbReference>
<proteinExistence type="predicted"/>
<evidence type="ECO:0000313" key="8">
    <source>
        <dbReference type="EMBL" id="MDT0407719.1"/>
    </source>
</evidence>
<keyword evidence="4" id="KW-0804">Transcription</keyword>
<dbReference type="PANTHER" id="PTHR30385">
    <property type="entry name" value="SIGMA FACTOR F FLAGELLAR"/>
    <property type="match status" value="1"/>
</dbReference>
<dbReference type="InterPro" id="IPR000943">
    <property type="entry name" value="RNA_pol_sigma70"/>
</dbReference>
<evidence type="ECO:0000256" key="5">
    <source>
        <dbReference type="SAM" id="MobiDB-lite"/>
    </source>
</evidence>
<dbReference type="Proteomes" id="UP001183610">
    <property type="component" value="Unassembled WGS sequence"/>
</dbReference>
<accession>A0ABU2QV72</accession>
<keyword evidence="2" id="KW-0731">Sigma factor</keyword>
<name>A0ABU2QV72_9ACTN</name>
<dbReference type="Pfam" id="PF04542">
    <property type="entry name" value="Sigma70_r2"/>
    <property type="match status" value="1"/>
</dbReference>
<dbReference type="InterPro" id="IPR007630">
    <property type="entry name" value="RNA_pol_sigma70_r4"/>
</dbReference>